<organism evidence="13">
    <name type="scientific">Graphocephala atropunctata</name>
    <dbReference type="NCBI Taxonomy" id="36148"/>
    <lineage>
        <taxon>Eukaryota</taxon>
        <taxon>Metazoa</taxon>
        <taxon>Ecdysozoa</taxon>
        <taxon>Arthropoda</taxon>
        <taxon>Hexapoda</taxon>
        <taxon>Insecta</taxon>
        <taxon>Pterygota</taxon>
        <taxon>Neoptera</taxon>
        <taxon>Paraneoptera</taxon>
        <taxon>Hemiptera</taxon>
        <taxon>Auchenorrhyncha</taxon>
        <taxon>Membracoidea</taxon>
        <taxon>Cicadellidae</taxon>
        <taxon>Cicadellinae</taxon>
        <taxon>Cicadellini</taxon>
        <taxon>Graphocephala</taxon>
    </lineage>
</organism>
<dbReference type="PANTHER" id="PTHR47219:SF19">
    <property type="entry name" value="USP6 N-TERMINAL-LIKE PROTEIN ISOFORM X1"/>
    <property type="match status" value="1"/>
</dbReference>
<keyword evidence="7" id="KW-0968">Cytoplasmic vesicle</keyword>
<evidence type="ECO:0000256" key="11">
    <source>
        <dbReference type="SAM" id="MobiDB-lite"/>
    </source>
</evidence>
<dbReference type="Gene3D" id="1.10.472.80">
    <property type="entry name" value="Ypt/Rab-GAP domain of gyp1p, domain 3"/>
    <property type="match status" value="1"/>
</dbReference>
<dbReference type="FunFam" id="1.10.10.750:FF:000001">
    <property type="entry name" value="TBC1 domain family member 10A"/>
    <property type="match status" value="1"/>
</dbReference>
<evidence type="ECO:0000256" key="4">
    <source>
        <dbReference type="ARBA" id="ARBA00022553"/>
    </source>
</evidence>
<dbReference type="GO" id="GO:0031410">
    <property type="term" value="C:cytoplasmic vesicle"/>
    <property type="evidence" value="ECO:0007669"/>
    <property type="project" value="UniProtKB-SubCell"/>
</dbReference>
<dbReference type="Gene3D" id="1.10.8.270">
    <property type="entry name" value="putative rabgap domain of human tbc1 domain family member 14 like domains"/>
    <property type="match status" value="1"/>
</dbReference>
<dbReference type="SUPFAM" id="SSF47923">
    <property type="entry name" value="Ypt/Rab-GAP domain of gyp1p"/>
    <property type="match status" value="2"/>
</dbReference>
<evidence type="ECO:0000256" key="7">
    <source>
        <dbReference type="ARBA" id="ARBA00023329"/>
    </source>
</evidence>
<keyword evidence="5" id="KW-0007">Acetylation</keyword>
<evidence type="ECO:0000256" key="3">
    <source>
        <dbReference type="ARBA" id="ARBA00022468"/>
    </source>
</evidence>
<evidence type="ECO:0000256" key="2">
    <source>
        <dbReference type="ARBA" id="ARBA00004555"/>
    </source>
</evidence>
<dbReference type="EMBL" id="GEBQ01012082">
    <property type="protein sequence ID" value="JAT27895.1"/>
    <property type="molecule type" value="Transcribed_RNA"/>
</dbReference>
<sequence>MNQEELLQRAAEERATIVARYKKGRQEGAEIDAWEDPGFEIYHVLDRYGFIHDQRVTEKKDPSEVRVEMERVKKWLKMLRSWDSSSTREKLRKRVYKGVPNSLRGQVWSKMLNLPTVREEQSGKYQEMRELAWRWSPDIRQIDLDVNRTYRDHIMFRERYNSKQQELFNILGAYSVYNLEIGYCQGMSQIAALLLMYLDEEDAFWALSVLVSDRKFSMHGFFIPGFPKLLRYQEHHDKIMNKFLPKLKKHLDKNGVDTGIYTLKWFFQCFLDRIPFKLTLRVWDVYLMEGEKVLTAMAYNILKMHRRNLTKRGMDDILQYLQVGMHQVHLEQNYEFDEDVTLESLQRCMEELRKAKLDYAGPPPSHELPKRPFGLFKEPAFEQKVGRRTSEFSTVERSTRESVMMRRDLAAAAALSSPPTTHANGHAQRHSTSGDVPAGMPVGSRGHHRSKHHRHSHHHSHHRHRQHNHHPSPTNPPQPASQFRLDIRLKARRQEGINN</sequence>
<keyword evidence="6" id="KW-0333">Golgi apparatus</keyword>
<dbReference type="InterPro" id="IPR000195">
    <property type="entry name" value="Rab-GAP-TBC_dom"/>
</dbReference>
<dbReference type="SMART" id="SM00164">
    <property type="entry name" value="TBC"/>
    <property type="match status" value="1"/>
</dbReference>
<evidence type="ECO:0000256" key="1">
    <source>
        <dbReference type="ARBA" id="ARBA00004541"/>
    </source>
</evidence>
<evidence type="ECO:0000256" key="5">
    <source>
        <dbReference type="ARBA" id="ARBA00022990"/>
    </source>
</evidence>
<dbReference type="AlphaFoldDB" id="A0A1B6LW51"/>
<proteinExistence type="predicted"/>
<dbReference type="Pfam" id="PF00566">
    <property type="entry name" value="RabGAP-TBC"/>
    <property type="match status" value="1"/>
</dbReference>
<dbReference type="InterPro" id="IPR050302">
    <property type="entry name" value="Rab_GAP_TBC_domain"/>
</dbReference>
<feature type="domain" description="Rab-GAP TBC" evidence="12">
    <location>
        <begin position="98"/>
        <end position="290"/>
    </location>
</feature>
<dbReference type="FunFam" id="1.10.472.80:FF:000019">
    <property type="entry name" value="USP6 N-terminal like"/>
    <property type="match status" value="1"/>
</dbReference>
<evidence type="ECO:0000259" key="12">
    <source>
        <dbReference type="PROSITE" id="PS50086"/>
    </source>
</evidence>
<evidence type="ECO:0000256" key="9">
    <source>
        <dbReference type="ARBA" id="ARBA00064037"/>
    </source>
</evidence>
<gene>
    <name evidence="13" type="ORF">g.2007</name>
</gene>
<dbReference type="PROSITE" id="PS50086">
    <property type="entry name" value="TBC_RABGAP"/>
    <property type="match status" value="1"/>
</dbReference>
<protein>
    <recommendedName>
        <fullName evidence="10">USP6 N-terminal-like protein</fullName>
    </recommendedName>
</protein>
<dbReference type="GO" id="GO:0005794">
    <property type="term" value="C:Golgi apparatus"/>
    <property type="evidence" value="ECO:0007669"/>
    <property type="project" value="UniProtKB-SubCell"/>
</dbReference>
<dbReference type="Gene3D" id="1.10.10.750">
    <property type="entry name" value="Ypt/Rab-GAP domain of gyp1p, domain 1"/>
    <property type="match status" value="1"/>
</dbReference>
<dbReference type="InterPro" id="IPR035969">
    <property type="entry name" value="Rab-GAP_TBC_sf"/>
</dbReference>
<dbReference type="FunFam" id="1.10.8.270:FF:000010">
    <property type="entry name" value="Putative USP6 N-terminal-like protein"/>
    <property type="match status" value="1"/>
</dbReference>
<dbReference type="GO" id="GO:0005096">
    <property type="term" value="F:GTPase activator activity"/>
    <property type="evidence" value="ECO:0007669"/>
    <property type="project" value="UniProtKB-KW"/>
</dbReference>
<evidence type="ECO:0000256" key="6">
    <source>
        <dbReference type="ARBA" id="ARBA00023034"/>
    </source>
</evidence>
<dbReference type="GO" id="GO:0031267">
    <property type="term" value="F:small GTPase binding"/>
    <property type="evidence" value="ECO:0007669"/>
    <property type="project" value="TreeGrafter"/>
</dbReference>
<name>A0A1B6LW51_9HEMI</name>
<keyword evidence="3" id="KW-0343">GTPase activation</keyword>
<dbReference type="PANTHER" id="PTHR47219">
    <property type="entry name" value="RAB GTPASE-ACTIVATING PROTEIN 1-LIKE"/>
    <property type="match status" value="1"/>
</dbReference>
<feature type="compositionally biased region" description="Basic residues" evidence="11">
    <location>
        <begin position="445"/>
        <end position="470"/>
    </location>
</feature>
<accession>A0A1B6LW51</accession>
<comment type="subunit">
    <text evidence="9">Interacts with EPS8.</text>
</comment>
<comment type="function">
    <text evidence="8">Acts as a GTPase-activating protein for RAB5A and RAB43. Involved in receptor trafficking. In complex with EPS8 inhibits internalization of EGFR. Involved in retrograde transport from the endocytic pathway to the Golgi apparatus. Involved in the transport of Shiga toxin from early and recycling endosomes to the trans-Golgi network. Required for structural integrity of the Golgi complex.</text>
</comment>
<evidence type="ECO:0000313" key="13">
    <source>
        <dbReference type="EMBL" id="JAT27895.1"/>
    </source>
</evidence>
<feature type="region of interest" description="Disordered" evidence="11">
    <location>
        <begin position="414"/>
        <end position="482"/>
    </location>
</feature>
<evidence type="ECO:0000256" key="8">
    <source>
        <dbReference type="ARBA" id="ARBA00059926"/>
    </source>
</evidence>
<keyword evidence="4" id="KW-0597">Phosphoprotein</keyword>
<reference evidence="13" key="1">
    <citation type="submission" date="2015-11" db="EMBL/GenBank/DDBJ databases">
        <title>De novo transcriptome assembly of four potential Pierce s Disease insect vectors from Arizona vineyards.</title>
        <authorList>
            <person name="Tassone E.E."/>
        </authorList>
    </citation>
    <scope>NUCLEOTIDE SEQUENCE</scope>
</reference>
<evidence type="ECO:0000256" key="10">
    <source>
        <dbReference type="ARBA" id="ARBA00070172"/>
    </source>
</evidence>
<comment type="subcellular location">
    <subcellularLocation>
        <location evidence="1">Cytoplasmic vesicle</location>
    </subcellularLocation>
    <subcellularLocation>
        <location evidence="2">Golgi apparatus</location>
    </subcellularLocation>
</comment>